<dbReference type="InterPro" id="IPR032623">
    <property type="entry name" value="FecR_N"/>
</dbReference>
<dbReference type="KEGG" id="apac:S7S_18185"/>
<dbReference type="PANTHER" id="PTHR30273:SF2">
    <property type="entry name" value="PROTEIN FECR"/>
    <property type="match status" value="1"/>
</dbReference>
<evidence type="ECO:0000259" key="1">
    <source>
        <dbReference type="Pfam" id="PF04773"/>
    </source>
</evidence>
<dbReference type="Gene3D" id="3.55.50.30">
    <property type="match status" value="1"/>
</dbReference>
<keyword evidence="4" id="KW-1185">Reference proteome</keyword>
<reference evidence="3 4" key="1">
    <citation type="journal article" date="2012" name="J. Bacteriol.">
        <title>Genome sequence of an alkane-degrading bacterium, Alcanivorax pacificus type strain W11-5, isolated from deep sea sediment.</title>
        <authorList>
            <person name="Lai Q."/>
            <person name="Shao Z."/>
        </authorList>
    </citation>
    <scope>NUCLEOTIDE SEQUENCE [LARGE SCALE GENOMIC DNA]</scope>
    <source>
        <strain evidence="3 4">W11-5</strain>
    </source>
</reference>
<dbReference type="PIRSF" id="PIRSF018266">
    <property type="entry name" value="FecR"/>
    <property type="match status" value="1"/>
</dbReference>
<protein>
    <submittedName>
        <fullName evidence="3">Transmembrane sensor</fullName>
    </submittedName>
</protein>
<evidence type="ECO:0000313" key="3">
    <source>
        <dbReference type="EMBL" id="AJD50049.1"/>
    </source>
</evidence>
<accession>A0A0B4XNW0</accession>
<dbReference type="Pfam" id="PF04773">
    <property type="entry name" value="FecR"/>
    <property type="match status" value="1"/>
</dbReference>
<name>A0A0B4XNW0_9GAMM</name>
<dbReference type="HOGENOM" id="CLU_050192_0_1_6"/>
<feature type="domain" description="FecR protein" evidence="1">
    <location>
        <begin position="114"/>
        <end position="204"/>
    </location>
</feature>
<evidence type="ECO:0000259" key="2">
    <source>
        <dbReference type="Pfam" id="PF16220"/>
    </source>
</evidence>
<dbReference type="Proteomes" id="UP000006764">
    <property type="component" value="Chromosome"/>
</dbReference>
<dbReference type="InterPro" id="IPR006860">
    <property type="entry name" value="FecR"/>
</dbReference>
<dbReference type="InterPro" id="IPR012373">
    <property type="entry name" value="Ferrdict_sens_TM"/>
</dbReference>
<dbReference type="EMBL" id="CP004387">
    <property type="protein sequence ID" value="AJD50049.1"/>
    <property type="molecule type" value="Genomic_DNA"/>
</dbReference>
<gene>
    <name evidence="3" type="ORF">S7S_18185</name>
</gene>
<organism evidence="3 4">
    <name type="scientific">Isoalcanivorax pacificus W11-5</name>
    <dbReference type="NCBI Taxonomy" id="391936"/>
    <lineage>
        <taxon>Bacteria</taxon>
        <taxon>Pseudomonadati</taxon>
        <taxon>Pseudomonadota</taxon>
        <taxon>Gammaproteobacteria</taxon>
        <taxon>Oceanospirillales</taxon>
        <taxon>Alcanivoracaceae</taxon>
        <taxon>Isoalcanivorax</taxon>
    </lineage>
</organism>
<dbReference type="RefSeq" id="WP_008734544.1">
    <property type="nucleotide sequence ID" value="NZ_CP004387.1"/>
</dbReference>
<sequence>MNVIEIDQGQQQRIRREAQHWLVRLTSGEATSEDARAFADWCARSQAHRRAFAESRRLWQRIGEAGRAENIHAETAPRYDRRAFLQRALLGGVAACAGGVMISRQTAWWPGAADFETAIGEQRRVQLADVAVEMNTGTRLNAHVSGAELAMLELLSGEAEIRASGAARQVLLRVQGGSVLAAASDFNVRADTGAVCVTCLQGSVVVDYQGENRTLAANQQLTFGADRLGRVHHADPERVTAWQRQLLIFDDEPLSQVIAEINRYRPGRLILMNEALGRRRVQARFTLDQLPDVAQLISDAYGATLTRMPGGVVLLG</sequence>
<proteinExistence type="predicted"/>
<dbReference type="AlphaFoldDB" id="A0A0B4XNW0"/>
<dbReference type="PANTHER" id="PTHR30273">
    <property type="entry name" value="PERIPLASMIC SIGNAL SENSOR AND SIGMA FACTOR ACTIVATOR FECR-RELATED"/>
    <property type="match status" value="1"/>
</dbReference>
<dbReference type="OrthoDB" id="8641865at2"/>
<dbReference type="STRING" id="391936.S7S_18185"/>
<keyword evidence="3" id="KW-0472">Membrane</keyword>
<evidence type="ECO:0000313" key="4">
    <source>
        <dbReference type="Proteomes" id="UP000006764"/>
    </source>
</evidence>
<feature type="domain" description="FecR N-terminal" evidence="2">
    <location>
        <begin position="16"/>
        <end position="57"/>
    </location>
</feature>
<dbReference type="Pfam" id="PF16220">
    <property type="entry name" value="DUF4880"/>
    <property type="match status" value="1"/>
</dbReference>
<keyword evidence="3" id="KW-0812">Transmembrane</keyword>
<dbReference type="GO" id="GO:0016989">
    <property type="term" value="F:sigma factor antagonist activity"/>
    <property type="evidence" value="ECO:0007669"/>
    <property type="project" value="TreeGrafter"/>
</dbReference>
<dbReference type="Gene3D" id="2.60.120.1440">
    <property type="match status" value="1"/>
</dbReference>